<dbReference type="AlphaFoldDB" id="A0A660KPR1"/>
<organism evidence="2 3">
    <name type="scientific">Carpinus fangiana</name>
    <dbReference type="NCBI Taxonomy" id="176857"/>
    <lineage>
        <taxon>Eukaryota</taxon>
        <taxon>Viridiplantae</taxon>
        <taxon>Streptophyta</taxon>
        <taxon>Embryophyta</taxon>
        <taxon>Tracheophyta</taxon>
        <taxon>Spermatophyta</taxon>
        <taxon>Magnoliopsida</taxon>
        <taxon>eudicotyledons</taxon>
        <taxon>Gunneridae</taxon>
        <taxon>Pentapetalae</taxon>
        <taxon>rosids</taxon>
        <taxon>fabids</taxon>
        <taxon>Fagales</taxon>
        <taxon>Betulaceae</taxon>
        <taxon>Carpinus</taxon>
    </lineage>
</organism>
<evidence type="ECO:0000256" key="1">
    <source>
        <dbReference type="SAM" id="MobiDB-lite"/>
    </source>
</evidence>
<feature type="compositionally biased region" description="Low complexity" evidence="1">
    <location>
        <begin position="7"/>
        <end position="26"/>
    </location>
</feature>
<protein>
    <submittedName>
        <fullName evidence="2">Uncharacterized protein</fullName>
    </submittedName>
</protein>
<reference evidence="2 3" key="1">
    <citation type="submission" date="2019-06" db="EMBL/GenBank/DDBJ databases">
        <title>A chromosomal-level reference genome of Carpinus fangiana (Coryloideae, Betulaceae).</title>
        <authorList>
            <person name="Yang X."/>
            <person name="Wang Z."/>
            <person name="Zhang L."/>
            <person name="Hao G."/>
            <person name="Liu J."/>
            <person name="Yang Y."/>
        </authorList>
    </citation>
    <scope>NUCLEOTIDE SEQUENCE [LARGE SCALE GENOMIC DNA]</scope>
    <source>
        <strain evidence="2">Cfa_2016G</strain>
        <tissue evidence="2">Leaf</tissue>
    </source>
</reference>
<accession>A0A660KPR1</accession>
<evidence type="ECO:0000313" key="2">
    <source>
        <dbReference type="EMBL" id="KAE8038423.1"/>
    </source>
</evidence>
<proteinExistence type="predicted"/>
<dbReference type="EMBL" id="CM017324">
    <property type="protein sequence ID" value="KAE8038423.1"/>
    <property type="molecule type" value="Genomic_DNA"/>
</dbReference>
<name>A0A660KPR1_9ROSI</name>
<sequence length="114" mass="12560">MDRTSRISRSPDSSGDSSSSAGSFAPLPGPNEDEASGEVTSLTPQDIRVELSRLKVWDYFLTKISLCWSGGMLFLRVASLVYHVPLYNVTSCDFCISLFSRKNMSAEALYLLVL</sequence>
<keyword evidence="3" id="KW-1185">Reference proteome</keyword>
<gene>
    <name evidence="2" type="ORF">FH972_010934</name>
</gene>
<evidence type="ECO:0000313" key="3">
    <source>
        <dbReference type="Proteomes" id="UP000327013"/>
    </source>
</evidence>
<dbReference type="Proteomes" id="UP000327013">
    <property type="component" value="Chromosome 4"/>
</dbReference>
<feature type="region of interest" description="Disordered" evidence="1">
    <location>
        <begin position="1"/>
        <end position="41"/>
    </location>
</feature>